<reference evidence="9 10" key="1">
    <citation type="submission" date="2016-04" db="EMBL/GenBank/DDBJ databases">
        <authorList>
            <person name="Evans L.H."/>
            <person name="Alamgir A."/>
            <person name="Owens N."/>
            <person name="Weber N.D."/>
            <person name="Virtaneva K."/>
            <person name="Barbian K."/>
            <person name="Babar A."/>
            <person name="Rosenke K."/>
        </authorList>
    </citation>
    <scope>NUCLEOTIDE SEQUENCE [LARGE SCALE GENOMIC DNA]</scope>
    <source>
        <strain evidence="9 10">CCM 8644</strain>
    </source>
</reference>
<accession>A0A179DBT7</accession>
<evidence type="ECO:0000256" key="6">
    <source>
        <dbReference type="ARBA" id="ARBA00044633"/>
    </source>
</evidence>
<comment type="catalytic activity">
    <reaction evidence="6">
        <text>3-phosphoshikimate + phosphoenolpyruvate = 5-O-(1-carboxyvinyl)-3-phosphoshikimate + phosphate</text>
        <dbReference type="Rhea" id="RHEA:21256"/>
        <dbReference type="ChEBI" id="CHEBI:43474"/>
        <dbReference type="ChEBI" id="CHEBI:57701"/>
        <dbReference type="ChEBI" id="CHEBI:58702"/>
        <dbReference type="ChEBI" id="CHEBI:145989"/>
        <dbReference type="EC" id="2.5.1.19"/>
    </reaction>
    <physiologicalReaction direction="left-to-right" evidence="6">
        <dbReference type="Rhea" id="RHEA:21257"/>
    </physiologicalReaction>
</comment>
<keyword evidence="7" id="KW-0963">Cytoplasm</keyword>
<feature type="binding site" evidence="7">
    <location>
        <position position="29"/>
    </location>
    <ligand>
        <name>3-phosphoshikimate</name>
        <dbReference type="ChEBI" id="CHEBI:145989"/>
    </ligand>
</feature>
<feature type="binding site" evidence="7">
    <location>
        <position position="151"/>
    </location>
    <ligand>
        <name>3-phosphoshikimate</name>
        <dbReference type="ChEBI" id="CHEBI:145989"/>
    </ligand>
</feature>
<dbReference type="GO" id="GO:0008652">
    <property type="term" value="P:amino acid biosynthetic process"/>
    <property type="evidence" value="ECO:0007669"/>
    <property type="project" value="UniProtKB-KW"/>
</dbReference>
<dbReference type="GO" id="GO:0009073">
    <property type="term" value="P:aromatic amino acid family biosynthetic process"/>
    <property type="evidence" value="ECO:0007669"/>
    <property type="project" value="UniProtKB-KW"/>
</dbReference>
<feature type="binding site" evidence="7">
    <location>
        <position position="178"/>
    </location>
    <ligand>
        <name>3-phosphoshikimate</name>
        <dbReference type="ChEBI" id="CHEBI:145989"/>
    </ligand>
</feature>
<evidence type="ECO:0000256" key="1">
    <source>
        <dbReference type="ARBA" id="ARBA00004811"/>
    </source>
</evidence>
<organism evidence="9 10">
    <name type="scientific">Pedobacter psychrophilus</name>
    <dbReference type="NCBI Taxonomy" id="1826909"/>
    <lineage>
        <taxon>Bacteria</taxon>
        <taxon>Pseudomonadati</taxon>
        <taxon>Bacteroidota</taxon>
        <taxon>Sphingobacteriia</taxon>
        <taxon>Sphingobacteriales</taxon>
        <taxon>Sphingobacteriaceae</taxon>
        <taxon>Pedobacter</taxon>
    </lineage>
</organism>
<dbReference type="EC" id="2.5.1.19" evidence="7"/>
<dbReference type="PIRSF" id="PIRSF000505">
    <property type="entry name" value="EPSPS"/>
    <property type="match status" value="1"/>
</dbReference>
<feature type="domain" description="Enolpyruvate transferase" evidence="8">
    <location>
        <begin position="62"/>
        <end position="403"/>
    </location>
</feature>
<reference evidence="9 10" key="2">
    <citation type="submission" date="2016-06" db="EMBL/GenBank/DDBJ databases">
        <title>Pedobacter psychrophilus sp. nov., isolated from Antarctic fragmentary rock.</title>
        <authorList>
            <person name="Svec P."/>
        </authorList>
    </citation>
    <scope>NUCLEOTIDE SEQUENCE [LARGE SCALE GENOMIC DNA]</scope>
    <source>
        <strain evidence="9 10">CCM 8644</strain>
    </source>
</reference>
<dbReference type="Pfam" id="PF00275">
    <property type="entry name" value="EPSP_synthase"/>
    <property type="match status" value="2"/>
</dbReference>
<feature type="domain" description="Enolpyruvate transferase" evidence="8">
    <location>
        <begin position="15"/>
        <end position="59"/>
    </location>
</feature>
<keyword evidence="10" id="KW-1185">Reference proteome</keyword>
<feature type="binding site" evidence="7">
    <location>
        <position position="325"/>
    </location>
    <ligand>
        <name>phosphoenolpyruvate</name>
        <dbReference type="ChEBI" id="CHEBI:58702"/>
    </ligand>
</feature>
<dbReference type="InterPro" id="IPR006264">
    <property type="entry name" value="EPSP_synthase"/>
</dbReference>
<dbReference type="GO" id="GO:0005737">
    <property type="term" value="C:cytoplasm"/>
    <property type="evidence" value="ECO:0007669"/>
    <property type="project" value="UniProtKB-SubCell"/>
</dbReference>
<dbReference type="InterPro" id="IPR013792">
    <property type="entry name" value="RNA3'P_cycl/enolpyr_Trfase_a/b"/>
</dbReference>
<dbReference type="Gene3D" id="3.65.10.10">
    <property type="entry name" value="Enolpyruvate transferase domain"/>
    <property type="match status" value="2"/>
</dbReference>
<comment type="subcellular location">
    <subcellularLocation>
        <location evidence="7">Cytoplasm</location>
    </subcellularLocation>
</comment>
<feature type="binding site" evidence="7">
    <location>
        <position position="25"/>
    </location>
    <ligand>
        <name>3-phosphoshikimate</name>
        <dbReference type="ChEBI" id="CHEBI:145989"/>
    </ligand>
</feature>
<dbReference type="RefSeq" id="WP_068823551.1">
    <property type="nucleotide sequence ID" value="NZ_LWHJ01000031.1"/>
</dbReference>
<feature type="binding site" evidence="7">
    <location>
        <position position="321"/>
    </location>
    <ligand>
        <name>3-phosphoshikimate</name>
        <dbReference type="ChEBI" id="CHEBI:145989"/>
    </ligand>
</feature>
<keyword evidence="4 7" id="KW-0808">Transferase</keyword>
<evidence type="ECO:0000256" key="5">
    <source>
        <dbReference type="ARBA" id="ARBA00023141"/>
    </source>
</evidence>
<feature type="binding site" evidence="7">
    <location>
        <position position="370"/>
    </location>
    <ligand>
        <name>phosphoenolpyruvate</name>
        <dbReference type="ChEBI" id="CHEBI:58702"/>
    </ligand>
</feature>
<evidence type="ECO:0000256" key="3">
    <source>
        <dbReference type="ARBA" id="ARBA00022605"/>
    </source>
</evidence>
<evidence type="ECO:0000259" key="8">
    <source>
        <dbReference type="Pfam" id="PF00275"/>
    </source>
</evidence>
<feature type="binding site" evidence="7">
    <location>
        <position position="75"/>
    </location>
    <ligand>
        <name>phosphoenolpyruvate</name>
        <dbReference type="ChEBI" id="CHEBI:58702"/>
    </ligand>
</feature>
<dbReference type="InterPro" id="IPR023193">
    <property type="entry name" value="EPSP_synthase_CS"/>
</dbReference>
<feature type="binding site" evidence="7">
    <location>
        <position position="103"/>
    </location>
    <ligand>
        <name>phosphoenolpyruvate</name>
        <dbReference type="ChEBI" id="CHEBI:58702"/>
    </ligand>
</feature>
<dbReference type="InterPro" id="IPR036968">
    <property type="entry name" value="Enolpyruvate_Tfrase_sf"/>
</dbReference>
<feature type="binding site" evidence="7">
    <location>
        <position position="152"/>
    </location>
    <ligand>
        <name>3-phosphoshikimate</name>
        <dbReference type="ChEBI" id="CHEBI:145989"/>
    </ligand>
</feature>
<comment type="pathway">
    <text evidence="1 7">Metabolic intermediate biosynthesis; chorismate biosynthesis; chorismate from D-erythrose 4-phosphate and phosphoenolpyruvate: step 6/7.</text>
</comment>
<feature type="binding site" evidence="7">
    <location>
        <position position="152"/>
    </location>
    <ligand>
        <name>phosphoenolpyruvate</name>
        <dbReference type="ChEBI" id="CHEBI:58702"/>
    </ligand>
</feature>
<sequence>MNPSVIIKKSQISAEETINLTGSKSESNRALIISALSKGKVIIKNLSSAADTVTLNGILNHENEHPKVVNVGPTGTAMRFLTAYFSLKGEKIEITGSDRMKQRPIGTLVDALRTLGADISYQEEDGFPPVLINGAFDQKTAHILIRGDISSQFLTALLLVASSLPQGVDLEIMDELTSKPYVEMTLSMLKQCGINHTWEKDNIAILPQQFQPTTLTIEPDWSAASYWYSVVALSENAKVHLPNLKKNSLQGDSEIAEIMSLFGVETIYHENGVTIEKVGNEIKPQLLDFKECPDLAQTVIVCSALLCKEFSFSGLETLKIKETNRIFALQTELAKIGAKLIETQADVYQLDCELVNIPSQITVATYEDHRMAMAFAPMAMMIDKVTIEEAKVVEKSYPHFWEDFKKIGFDVK</sequence>
<feature type="active site" description="Proton acceptor" evidence="7">
    <location>
        <position position="294"/>
    </location>
</feature>
<evidence type="ECO:0000256" key="7">
    <source>
        <dbReference type="HAMAP-Rule" id="MF_00210"/>
    </source>
</evidence>
<dbReference type="Proteomes" id="UP000078459">
    <property type="component" value="Unassembled WGS sequence"/>
</dbReference>
<dbReference type="InterPro" id="IPR001986">
    <property type="entry name" value="Enolpyruvate_Tfrase_dom"/>
</dbReference>
<dbReference type="STRING" id="1826909.A5893_15285"/>
<feature type="binding site" evidence="7">
    <location>
        <position position="24"/>
    </location>
    <ligand>
        <name>3-phosphoshikimate</name>
        <dbReference type="ChEBI" id="CHEBI:145989"/>
    </ligand>
</feature>
<evidence type="ECO:0000313" key="10">
    <source>
        <dbReference type="Proteomes" id="UP000078459"/>
    </source>
</evidence>
<dbReference type="SUPFAM" id="SSF55205">
    <property type="entry name" value="EPT/RTPC-like"/>
    <property type="match status" value="1"/>
</dbReference>
<dbReference type="GO" id="GO:0003866">
    <property type="term" value="F:3-phosphoshikimate 1-carboxyvinyltransferase activity"/>
    <property type="evidence" value="ECO:0007669"/>
    <property type="project" value="UniProtKB-UniRule"/>
</dbReference>
<dbReference type="AlphaFoldDB" id="A0A179DBT7"/>
<comment type="function">
    <text evidence="7">Catalyzes the transfer of the enolpyruvyl moiety of phosphoenolpyruvate (PEP) to the 5-hydroxyl of shikimate-3-phosphate (S3P) to produce enolpyruvyl shikimate-3-phosphate and inorganic phosphate.</text>
</comment>
<dbReference type="PANTHER" id="PTHR21090:SF5">
    <property type="entry name" value="PENTAFUNCTIONAL AROM POLYPEPTIDE"/>
    <property type="match status" value="1"/>
</dbReference>
<comment type="subunit">
    <text evidence="7">Monomer.</text>
</comment>
<feature type="binding site" evidence="7">
    <location>
        <position position="395"/>
    </location>
    <ligand>
        <name>phosphoenolpyruvate</name>
        <dbReference type="ChEBI" id="CHEBI:58702"/>
    </ligand>
</feature>
<dbReference type="PROSITE" id="PS00885">
    <property type="entry name" value="EPSP_SYNTHASE_2"/>
    <property type="match status" value="1"/>
</dbReference>
<gene>
    <name evidence="7" type="primary">aroA</name>
    <name evidence="9" type="ORF">A5893_15285</name>
</gene>
<dbReference type="GO" id="GO:0009423">
    <property type="term" value="P:chorismate biosynthetic process"/>
    <property type="evidence" value="ECO:0007669"/>
    <property type="project" value="UniProtKB-UniRule"/>
</dbReference>
<proteinExistence type="inferred from homology"/>
<evidence type="ECO:0000256" key="2">
    <source>
        <dbReference type="ARBA" id="ARBA00009948"/>
    </source>
</evidence>
<evidence type="ECO:0000313" key="9">
    <source>
        <dbReference type="EMBL" id="OAQ38160.1"/>
    </source>
</evidence>
<name>A0A179DBT7_9SPHI</name>
<evidence type="ECO:0000256" key="4">
    <source>
        <dbReference type="ARBA" id="ARBA00022679"/>
    </source>
</evidence>
<feature type="binding site" evidence="7">
    <location>
        <position position="150"/>
    </location>
    <ligand>
        <name>3-phosphoshikimate</name>
        <dbReference type="ChEBI" id="CHEBI:145989"/>
    </ligand>
</feature>
<comment type="similarity">
    <text evidence="2 7">Belongs to the EPSP synthase family.</text>
</comment>
<dbReference type="EMBL" id="LWHJ01000031">
    <property type="protein sequence ID" value="OAQ38160.1"/>
    <property type="molecule type" value="Genomic_DNA"/>
</dbReference>
<comment type="caution">
    <text evidence="7">Lacks conserved residue(s) required for the propagation of feature annotation.</text>
</comment>
<protein>
    <recommendedName>
        <fullName evidence="7">3-phosphoshikimate 1-carboxyvinyltransferase</fullName>
        <ecNumber evidence="7">2.5.1.19</ecNumber>
    </recommendedName>
    <alternativeName>
        <fullName evidence="7">5-enolpyruvylshikimate-3-phosphate synthase</fullName>
        <shortName evidence="7">EPSP synthase</shortName>
        <shortName evidence="7">EPSPS</shortName>
    </alternativeName>
</protein>
<feature type="binding site" evidence="7">
    <location>
        <position position="24"/>
    </location>
    <ligand>
        <name>phosphoenolpyruvate</name>
        <dbReference type="ChEBI" id="CHEBI:58702"/>
    </ligand>
</feature>
<comment type="caution">
    <text evidence="9">The sequence shown here is derived from an EMBL/GenBank/DDBJ whole genome shotgun (WGS) entry which is preliminary data.</text>
</comment>
<dbReference type="OrthoDB" id="9809920at2"/>
<feature type="binding site" evidence="7">
    <location>
        <position position="294"/>
    </location>
    <ligand>
        <name>3-phosphoshikimate</name>
        <dbReference type="ChEBI" id="CHEBI:145989"/>
    </ligand>
</feature>
<dbReference type="PANTHER" id="PTHR21090">
    <property type="entry name" value="AROM/DEHYDROQUINATE SYNTHASE"/>
    <property type="match status" value="1"/>
</dbReference>
<keyword evidence="5 7" id="KW-0057">Aromatic amino acid biosynthesis</keyword>
<dbReference type="HAMAP" id="MF_00210">
    <property type="entry name" value="EPSP_synth"/>
    <property type="match status" value="1"/>
</dbReference>
<dbReference type="UniPathway" id="UPA00053">
    <property type="reaction ID" value="UER00089"/>
</dbReference>
<keyword evidence="3 7" id="KW-0028">Amino-acid biosynthesis</keyword>